<accession>A0A3Q2X9G6</accession>
<keyword evidence="3" id="KW-0964">Secreted</keyword>
<dbReference type="PRINTS" id="PR01265">
    <property type="entry name" value="LINKMODULE"/>
</dbReference>
<evidence type="ECO:0000256" key="19">
    <source>
        <dbReference type="ARBA" id="ARBA00044263"/>
    </source>
</evidence>
<dbReference type="Gene3D" id="2.60.40.10">
    <property type="entry name" value="Immunoglobulins"/>
    <property type="match status" value="1"/>
</dbReference>
<dbReference type="InterPro" id="IPR016187">
    <property type="entry name" value="CTDL_fold"/>
</dbReference>
<dbReference type="STRING" id="109280.ENSHCOP00000000835"/>
<dbReference type="InterPro" id="IPR050691">
    <property type="entry name" value="Hyaluronan_bind_Proteoglycan"/>
</dbReference>
<comment type="caution">
    <text evidence="21">Lacks conserved residue(s) required for the propagation of feature annotation.</text>
</comment>
<dbReference type="InterPro" id="IPR018378">
    <property type="entry name" value="C-type_lectin_CS"/>
</dbReference>
<dbReference type="GO" id="GO:0005615">
    <property type="term" value="C:extracellular space"/>
    <property type="evidence" value="ECO:0007669"/>
    <property type="project" value="TreeGrafter"/>
</dbReference>
<dbReference type="SUPFAM" id="SSF48726">
    <property type="entry name" value="Immunoglobulin"/>
    <property type="match status" value="1"/>
</dbReference>
<dbReference type="GO" id="GO:0072534">
    <property type="term" value="C:perineuronal net"/>
    <property type="evidence" value="ECO:0007669"/>
    <property type="project" value="TreeGrafter"/>
</dbReference>
<keyword evidence="11 21" id="KW-1015">Disulfide bond</keyword>
<evidence type="ECO:0000256" key="3">
    <source>
        <dbReference type="ARBA" id="ARBA00022525"/>
    </source>
</evidence>
<dbReference type="FunFam" id="3.10.100.10:FF:000003">
    <property type="entry name" value="Versican core protein"/>
    <property type="match status" value="1"/>
</dbReference>
<evidence type="ECO:0000313" key="31">
    <source>
        <dbReference type="Proteomes" id="UP000264820"/>
    </source>
</evidence>
<dbReference type="GO" id="GO:0001750">
    <property type="term" value="C:photoreceptor outer segment"/>
    <property type="evidence" value="ECO:0007669"/>
    <property type="project" value="UniProtKB-SubCell"/>
</dbReference>
<dbReference type="GO" id="GO:0010001">
    <property type="term" value="P:glial cell differentiation"/>
    <property type="evidence" value="ECO:0007669"/>
    <property type="project" value="TreeGrafter"/>
</dbReference>
<evidence type="ECO:0000259" key="29">
    <source>
        <dbReference type="PROSITE" id="PS50963"/>
    </source>
</evidence>
<dbReference type="CDD" id="cd00033">
    <property type="entry name" value="CCP"/>
    <property type="match status" value="1"/>
</dbReference>
<keyword evidence="14" id="KW-0373">Hyaluronic acid</keyword>
<dbReference type="InterPro" id="IPR000152">
    <property type="entry name" value="EGF-type_Asp/Asn_hydroxyl_site"/>
</dbReference>
<dbReference type="PROSITE" id="PS50923">
    <property type="entry name" value="SUSHI"/>
    <property type="match status" value="1"/>
</dbReference>
<feature type="domain" description="Link" evidence="29">
    <location>
        <begin position="231"/>
        <end position="328"/>
    </location>
</feature>
<evidence type="ECO:0000256" key="5">
    <source>
        <dbReference type="ARBA" id="ARBA00022536"/>
    </source>
</evidence>
<dbReference type="InterPro" id="IPR016186">
    <property type="entry name" value="C-type_lectin-like/link_sf"/>
</dbReference>
<organism evidence="30 31">
    <name type="scientific">Hippocampus comes</name>
    <name type="common">Tiger tail seahorse</name>
    <dbReference type="NCBI Taxonomy" id="109280"/>
    <lineage>
        <taxon>Eukaryota</taxon>
        <taxon>Metazoa</taxon>
        <taxon>Chordata</taxon>
        <taxon>Craniata</taxon>
        <taxon>Vertebrata</taxon>
        <taxon>Euteleostomi</taxon>
        <taxon>Actinopterygii</taxon>
        <taxon>Neopterygii</taxon>
        <taxon>Teleostei</taxon>
        <taxon>Neoteleostei</taxon>
        <taxon>Acanthomorphata</taxon>
        <taxon>Syngnathiaria</taxon>
        <taxon>Syngnathiformes</taxon>
        <taxon>Syngnathoidei</taxon>
        <taxon>Syngnathidae</taxon>
        <taxon>Hippocampus</taxon>
    </lineage>
</organism>
<comment type="function">
    <text evidence="16">May play a role in intercellular signaling and in connecting cells with the extracellular matrix. May take part in the regulation of cell motility, growth and differentiation. Binds hyaluronic acid.</text>
</comment>
<keyword evidence="9" id="KW-0106">Calcium</keyword>
<dbReference type="GO" id="GO:0007417">
    <property type="term" value="P:central nervous system development"/>
    <property type="evidence" value="ECO:0007669"/>
    <property type="project" value="TreeGrafter"/>
</dbReference>
<evidence type="ECO:0000259" key="28">
    <source>
        <dbReference type="PROSITE" id="PS50923"/>
    </source>
</evidence>
<dbReference type="Gene3D" id="2.10.25.10">
    <property type="entry name" value="Laminin"/>
    <property type="match status" value="1"/>
</dbReference>
<dbReference type="Pfam" id="PF07686">
    <property type="entry name" value="V-set"/>
    <property type="match status" value="1"/>
</dbReference>
<dbReference type="SUPFAM" id="SSF57535">
    <property type="entry name" value="Complement control module/SCR domain"/>
    <property type="match status" value="1"/>
</dbReference>
<dbReference type="CDD" id="cd03520">
    <property type="entry name" value="Link_domain_CSPGs_modules_2_4"/>
    <property type="match status" value="1"/>
</dbReference>
<dbReference type="PANTHER" id="PTHR22804:SF6">
    <property type="entry name" value="VERSICAN CORE PROTEIN"/>
    <property type="match status" value="1"/>
</dbReference>
<dbReference type="SUPFAM" id="SSF56436">
    <property type="entry name" value="C-type lectin-like"/>
    <property type="match status" value="3"/>
</dbReference>
<dbReference type="PANTHER" id="PTHR22804">
    <property type="entry name" value="AGGRECAN/VERSICAN PROTEOGLYCAN"/>
    <property type="match status" value="1"/>
</dbReference>
<dbReference type="InterPro" id="IPR001881">
    <property type="entry name" value="EGF-like_Ca-bd_dom"/>
</dbReference>
<dbReference type="InterPro" id="IPR036179">
    <property type="entry name" value="Ig-like_dom_sf"/>
</dbReference>
<feature type="disulfide bond" evidence="21">
    <location>
        <begin position="546"/>
        <end position="555"/>
    </location>
</feature>
<evidence type="ECO:0000256" key="18">
    <source>
        <dbReference type="ARBA" id="ARBA00044230"/>
    </source>
</evidence>
<evidence type="ECO:0000256" key="21">
    <source>
        <dbReference type="PROSITE-ProRule" id="PRU00076"/>
    </source>
</evidence>
<feature type="domain" description="Link" evidence="29">
    <location>
        <begin position="130"/>
        <end position="225"/>
    </location>
</feature>
<feature type="region of interest" description="Disordered" evidence="24">
    <location>
        <begin position="421"/>
        <end position="518"/>
    </location>
</feature>
<evidence type="ECO:0000256" key="13">
    <source>
        <dbReference type="ARBA" id="ARBA00023273"/>
    </source>
</evidence>
<keyword evidence="12" id="KW-0325">Glycoprotein</keyword>
<dbReference type="SMART" id="SM00181">
    <property type="entry name" value="EGF"/>
    <property type="match status" value="1"/>
</dbReference>
<dbReference type="Pfam" id="PF00059">
    <property type="entry name" value="Lectin_C"/>
    <property type="match status" value="1"/>
</dbReference>
<feature type="disulfide bond" evidence="23">
    <location>
        <begin position="176"/>
        <end position="197"/>
    </location>
</feature>
<evidence type="ECO:0000256" key="8">
    <source>
        <dbReference type="ARBA" id="ARBA00022737"/>
    </source>
</evidence>
<keyword evidence="6" id="KW-0732">Signal</keyword>
<evidence type="ECO:0000256" key="2">
    <source>
        <dbReference type="ARBA" id="ARBA00004593"/>
    </source>
</evidence>
<keyword evidence="13" id="KW-0966">Cell projection</keyword>
<reference evidence="30" key="2">
    <citation type="submission" date="2025-09" db="UniProtKB">
        <authorList>
            <consortium name="Ensembl"/>
        </authorList>
    </citation>
    <scope>IDENTIFICATION</scope>
</reference>
<dbReference type="InterPro" id="IPR035976">
    <property type="entry name" value="Sushi/SCR/CCP_sf"/>
</dbReference>
<dbReference type="SMART" id="SM00179">
    <property type="entry name" value="EGF_CA"/>
    <property type="match status" value="1"/>
</dbReference>
<feature type="domain" description="C-type lectin" evidence="26">
    <location>
        <begin position="569"/>
        <end position="683"/>
    </location>
</feature>
<evidence type="ECO:0000256" key="22">
    <source>
        <dbReference type="PROSITE-ProRule" id="PRU00302"/>
    </source>
</evidence>
<dbReference type="AlphaFoldDB" id="A0A3Q2X9G6"/>
<evidence type="ECO:0000256" key="12">
    <source>
        <dbReference type="ARBA" id="ARBA00023180"/>
    </source>
</evidence>
<dbReference type="GO" id="GO:0005509">
    <property type="term" value="F:calcium ion binding"/>
    <property type="evidence" value="ECO:0007669"/>
    <property type="project" value="InterPro"/>
</dbReference>
<dbReference type="SMART" id="SM00445">
    <property type="entry name" value="LINK"/>
    <property type="match status" value="2"/>
</dbReference>
<evidence type="ECO:0000256" key="15">
    <source>
        <dbReference type="ARBA" id="ARBA00023319"/>
    </source>
</evidence>
<dbReference type="GO" id="GO:0033165">
    <property type="term" value="C:interphotoreceptor matrix"/>
    <property type="evidence" value="ECO:0007669"/>
    <property type="project" value="UniProtKB-SubCell"/>
</dbReference>
<evidence type="ECO:0000259" key="26">
    <source>
        <dbReference type="PROSITE" id="PS50041"/>
    </source>
</evidence>
<dbReference type="Proteomes" id="UP000264820">
    <property type="component" value="Unplaced"/>
</dbReference>
<keyword evidence="4" id="KW-0272">Extracellular matrix</keyword>
<evidence type="ECO:0000256" key="16">
    <source>
        <dbReference type="ARBA" id="ARBA00043896"/>
    </source>
</evidence>
<dbReference type="PROSITE" id="PS01241">
    <property type="entry name" value="LINK_1"/>
    <property type="match status" value="2"/>
</dbReference>
<evidence type="ECO:0000256" key="24">
    <source>
        <dbReference type="SAM" id="MobiDB-lite"/>
    </source>
</evidence>
<dbReference type="PROSITE" id="PS00022">
    <property type="entry name" value="EGF_1"/>
    <property type="match status" value="1"/>
</dbReference>
<dbReference type="InterPro" id="IPR013783">
    <property type="entry name" value="Ig-like_fold"/>
</dbReference>
<keyword evidence="7" id="KW-0430">Lectin</keyword>
<dbReference type="GeneTree" id="ENSGT00940000157343"/>
<keyword evidence="10" id="KW-0654">Proteoglycan</keyword>
<dbReference type="InterPro" id="IPR013106">
    <property type="entry name" value="Ig_V-set"/>
</dbReference>
<feature type="disulfide bond" evidence="22">
    <location>
        <begin position="689"/>
        <end position="732"/>
    </location>
</feature>
<dbReference type="PROSITE" id="PS00615">
    <property type="entry name" value="C_TYPE_LECTIN_1"/>
    <property type="match status" value="1"/>
</dbReference>
<dbReference type="GO" id="GO:0002052">
    <property type="term" value="P:positive regulation of neuroblast proliferation"/>
    <property type="evidence" value="ECO:0007669"/>
    <property type="project" value="TreeGrafter"/>
</dbReference>
<keyword evidence="15" id="KW-0393">Immunoglobulin domain</keyword>
<dbReference type="FunFam" id="3.10.100.10:FF:000002">
    <property type="entry name" value="Hyaluronan proteoglycan link protein 1"/>
    <property type="match status" value="1"/>
</dbReference>
<keyword evidence="22" id="KW-0768">Sushi</keyword>
<dbReference type="PROSITE" id="PS01187">
    <property type="entry name" value="EGF_CA"/>
    <property type="match status" value="1"/>
</dbReference>
<dbReference type="Pfam" id="PF00193">
    <property type="entry name" value="Xlink"/>
    <property type="match status" value="2"/>
</dbReference>
<feature type="domain" description="Ig-like" evidence="27">
    <location>
        <begin position="24"/>
        <end position="115"/>
    </location>
</feature>
<dbReference type="Gene3D" id="3.10.100.10">
    <property type="entry name" value="Mannose-Binding Protein A, subunit A"/>
    <property type="match status" value="3"/>
</dbReference>
<evidence type="ECO:0000256" key="9">
    <source>
        <dbReference type="ARBA" id="ARBA00022837"/>
    </source>
</evidence>
<evidence type="ECO:0000256" key="20">
    <source>
        <dbReference type="ARBA" id="ARBA00044266"/>
    </source>
</evidence>
<reference evidence="30" key="1">
    <citation type="submission" date="2025-08" db="UniProtKB">
        <authorList>
            <consortium name="Ensembl"/>
        </authorList>
    </citation>
    <scope>IDENTIFICATION</scope>
</reference>
<feature type="domain" description="EGF-like" evidence="25">
    <location>
        <begin position="520"/>
        <end position="556"/>
    </location>
</feature>
<dbReference type="GO" id="GO:0007155">
    <property type="term" value="P:cell adhesion"/>
    <property type="evidence" value="ECO:0007669"/>
    <property type="project" value="InterPro"/>
</dbReference>
<comment type="subcellular location">
    <subcellularLocation>
        <location evidence="1">Cell projection</location>
        <location evidence="1">Cilium</location>
        <location evidence="1">Photoreceptor outer segment</location>
    </subcellularLocation>
    <subcellularLocation>
        <location evidence="2">Secreted</location>
        <location evidence="2">Extracellular space</location>
        <location evidence="2">Extracellular matrix</location>
        <location evidence="2">Interphotoreceptor matrix</location>
    </subcellularLocation>
</comment>
<evidence type="ECO:0000259" key="25">
    <source>
        <dbReference type="PROSITE" id="PS50026"/>
    </source>
</evidence>
<evidence type="ECO:0000256" key="10">
    <source>
        <dbReference type="ARBA" id="ARBA00022974"/>
    </source>
</evidence>
<evidence type="ECO:0000256" key="1">
    <source>
        <dbReference type="ARBA" id="ARBA00004504"/>
    </source>
</evidence>
<evidence type="ECO:0000256" key="4">
    <source>
        <dbReference type="ARBA" id="ARBA00022530"/>
    </source>
</evidence>
<name>A0A3Q2X9G6_HIPCM</name>
<sequence length="763" mass="83825">NMRVGVAAASHTGMDKMEDTWRVEGSLADTALLPCKLPMALSAPADDEQLRVKWTRVEAGTEKVVLVAQGGAVKVGQDFMGRVSLPSDAPEMGEAALAVTGLRASDAGRYKCEVTVHTLWCVVVWHPSGVVFHYRANTSRYSLDFSAAAEACLSVDAAIATPEQLTAAFHDGLDHCDAGWLADRSVRYPITQPRPGCEGDLKSRPGVRTYGIRLATEKYDVFCYVEKLDGEVFYPPSISDKLTLQEAAAECRKHDAVLASPGQLFAAWAAGLNQCDYGWLSDGSVRYPINAPWPQCGGGQLGVRTLYKYENQTGYPDPEDRHGAYCFKGQHFTSFNSPTDVTFSLDAHFCVFEVVIHFLHQVTLDARPPEEARGDQFETAAPIRVSEEEASVMPFDYAALGEEPAEGPVTDGRHRDFLYYFSTPASPTRTPSPSASSRDTTREGSADDGLAGTLDASPVSTNGMELGGSEDPSFAPGTKTLEANVPTKDDEGSTSGQDHAEMEEEPAALAPTPPTPGGLNVDECQSNPCLNGATCLDAVNGFSCLCLPSYTGKLCEQDSASCGSGWHKFQSHCYKHFPQRRTWDAAERECRLHGAHLASILSLEEQLFVNRLVDDYQWIGLNDKMFEGDFRWTDHNPMQYEHWRPNQPDSFFETGEDCVVLIWHAAGQWNDVPCNYHLGFTCKKGTVSCGPPPAVRDARVFGAPRSRYEVNALTRYHCKPGFIQKRTPTIRCRPNGRWDVPKVISTHLPGRATRPPWRPPGRR</sequence>
<dbReference type="Gene3D" id="2.10.70.10">
    <property type="entry name" value="Complement Module, domain 1"/>
    <property type="match status" value="1"/>
</dbReference>
<dbReference type="CDD" id="cd03517">
    <property type="entry name" value="Link_domain_CSPGs_modules_1_3"/>
    <property type="match status" value="1"/>
</dbReference>
<dbReference type="Pfam" id="PF00084">
    <property type="entry name" value="Sushi"/>
    <property type="match status" value="1"/>
</dbReference>
<dbReference type="PROSITE" id="PS00010">
    <property type="entry name" value="ASX_HYDROXYL"/>
    <property type="match status" value="1"/>
</dbReference>
<feature type="disulfide bond" evidence="23">
    <location>
        <begin position="275"/>
        <end position="296"/>
    </location>
</feature>
<evidence type="ECO:0000256" key="6">
    <source>
        <dbReference type="ARBA" id="ARBA00022729"/>
    </source>
</evidence>
<dbReference type="FunFam" id="2.10.25.10:FF:000123">
    <property type="entry name" value="Crumbs homolog 1 (Drosophila)"/>
    <property type="match status" value="1"/>
</dbReference>
<dbReference type="InterPro" id="IPR018097">
    <property type="entry name" value="EGF_Ca-bd_CS"/>
</dbReference>
<proteinExistence type="predicted"/>
<dbReference type="PROSITE" id="PS50026">
    <property type="entry name" value="EGF_3"/>
    <property type="match status" value="1"/>
</dbReference>
<evidence type="ECO:0000256" key="23">
    <source>
        <dbReference type="PROSITE-ProRule" id="PRU00323"/>
    </source>
</evidence>
<dbReference type="CDD" id="cd00054">
    <property type="entry name" value="EGF_CA"/>
    <property type="match status" value="1"/>
</dbReference>
<evidence type="ECO:0000256" key="11">
    <source>
        <dbReference type="ARBA" id="ARBA00023157"/>
    </source>
</evidence>
<protein>
    <recommendedName>
        <fullName evidence="17">Versican core protein</fullName>
    </recommendedName>
    <alternativeName>
        <fullName evidence="18">Chondroitin sulfate proteoglycan core protein 2</fullName>
    </alternativeName>
    <alternativeName>
        <fullName evidence="19">Large fibroblast proteoglycan</fullName>
    </alternativeName>
    <alternativeName>
        <fullName evidence="20">PG-M</fullName>
    </alternativeName>
</protein>
<dbReference type="SMART" id="SM00032">
    <property type="entry name" value="CCP"/>
    <property type="match status" value="1"/>
</dbReference>
<feature type="compositionally biased region" description="Low complexity" evidence="24">
    <location>
        <begin position="422"/>
        <end position="438"/>
    </location>
</feature>
<dbReference type="Ensembl" id="ENSHCOT00000013109.1">
    <property type="protein sequence ID" value="ENSHCOP00000000835.1"/>
    <property type="gene ID" value="ENSHCOG00000001719.1"/>
</dbReference>
<dbReference type="GO" id="GO:0005540">
    <property type="term" value="F:hyaluronic acid binding"/>
    <property type="evidence" value="ECO:0007669"/>
    <property type="project" value="UniProtKB-KW"/>
</dbReference>
<feature type="domain" description="Sushi" evidence="28">
    <location>
        <begin position="687"/>
        <end position="745"/>
    </location>
</feature>
<dbReference type="SMART" id="SM00034">
    <property type="entry name" value="CLECT"/>
    <property type="match status" value="1"/>
</dbReference>
<dbReference type="InterPro" id="IPR000538">
    <property type="entry name" value="Link_dom"/>
</dbReference>
<dbReference type="GO" id="GO:0001501">
    <property type="term" value="P:skeletal system development"/>
    <property type="evidence" value="ECO:0007669"/>
    <property type="project" value="TreeGrafter"/>
</dbReference>
<dbReference type="GO" id="GO:0045202">
    <property type="term" value="C:synapse"/>
    <property type="evidence" value="ECO:0007669"/>
    <property type="project" value="TreeGrafter"/>
</dbReference>
<keyword evidence="8" id="KW-0677">Repeat</keyword>
<dbReference type="FunFam" id="3.10.100.10:FF:000011">
    <property type="entry name" value="Aggrecan core protein"/>
    <property type="match status" value="1"/>
</dbReference>
<evidence type="ECO:0000256" key="14">
    <source>
        <dbReference type="ARBA" id="ARBA00023290"/>
    </source>
</evidence>
<dbReference type="InterPro" id="IPR007110">
    <property type="entry name" value="Ig-like_dom"/>
</dbReference>
<keyword evidence="5 21" id="KW-0245">EGF-like domain</keyword>
<dbReference type="FunFam" id="2.10.70.10:FF:000003">
    <property type="entry name" value="Versican core protein"/>
    <property type="match status" value="1"/>
</dbReference>
<keyword evidence="31" id="KW-1185">Reference proteome</keyword>
<dbReference type="PRINTS" id="PR00010">
    <property type="entry name" value="EGFBLOOD"/>
</dbReference>
<evidence type="ECO:0000259" key="27">
    <source>
        <dbReference type="PROSITE" id="PS50835"/>
    </source>
</evidence>
<dbReference type="InterPro" id="IPR001304">
    <property type="entry name" value="C-type_lectin-like"/>
</dbReference>
<dbReference type="GO" id="GO:0030246">
    <property type="term" value="F:carbohydrate binding"/>
    <property type="evidence" value="ECO:0007669"/>
    <property type="project" value="UniProtKB-KW"/>
</dbReference>
<dbReference type="PROSITE" id="PS50835">
    <property type="entry name" value="IG_LIKE"/>
    <property type="match status" value="1"/>
</dbReference>
<dbReference type="InterPro" id="IPR000436">
    <property type="entry name" value="Sushi_SCR_CCP_dom"/>
</dbReference>
<evidence type="ECO:0000256" key="7">
    <source>
        <dbReference type="ARBA" id="ARBA00022734"/>
    </source>
</evidence>
<dbReference type="Pfam" id="PF00008">
    <property type="entry name" value="EGF"/>
    <property type="match status" value="1"/>
</dbReference>
<dbReference type="PROSITE" id="PS50041">
    <property type="entry name" value="C_TYPE_LECTIN_2"/>
    <property type="match status" value="1"/>
</dbReference>
<dbReference type="PROSITE" id="PS50963">
    <property type="entry name" value="LINK_2"/>
    <property type="match status" value="2"/>
</dbReference>
<evidence type="ECO:0000256" key="17">
    <source>
        <dbReference type="ARBA" id="ARBA00044099"/>
    </source>
</evidence>
<dbReference type="InterPro" id="IPR000742">
    <property type="entry name" value="EGF"/>
</dbReference>
<evidence type="ECO:0000313" key="30">
    <source>
        <dbReference type="Ensembl" id="ENSHCOP00000000835.1"/>
    </source>
</evidence>